<gene>
    <name evidence="1" type="ORF">EG68_07632</name>
</gene>
<evidence type="ECO:0000313" key="2">
    <source>
        <dbReference type="Proteomes" id="UP000822476"/>
    </source>
</evidence>
<evidence type="ECO:0000313" key="1">
    <source>
        <dbReference type="EMBL" id="KAF7256074.1"/>
    </source>
</evidence>
<proteinExistence type="predicted"/>
<comment type="caution">
    <text evidence="1">The sequence shown here is derived from an EMBL/GenBank/DDBJ whole genome shotgun (WGS) entry which is preliminary data.</text>
</comment>
<dbReference type="AlphaFoldDB" id="A0A8S9YMR3"/>
<accession>A0A8S9YMR3</accession>
<dbReference type="EMBL" id="JTDE01003418">
    <property type="protein sequence ID" value="KAF7256074.1"/>
    <property type="molecule type" value="Genomic_DNA"/>
</dbReference>
<protein>
    <submittedName>
        <fullName evidence="1">Uncharacterized protein</fullName>
    </submittedName>
</protein>
<sequence>MFWSYPRSSYATGSRIRTDRWGGWQSTSQSAHHVATESFDQWRSSSFTLALRSVRTFCGQP</sequence>
<reference evidence="1" key="1">
    <citation type="submission" date="2019-07" db="EMBL/GenBank/DDBJ databases">
        <title>Annotation for the trematode Paragonimus miyazaki's.</title>
        <authorList>
            <person name="Choi Y.-J."/>
        </authorList>
    </citation>
    <scope>NUCLEOTIDE SEQUENCE</scope>
    <source>
        <strain evidence="1">Japan</strain>
    </source>
</reference>
<keyword evidence="2" id="KW-1185">Reference proteome</keyword>
<dbReference type="Proteomes" id="UP000822476">
    <property type="component" value="Unassembled WGS sequence"/>
</dbReference>
<organism evidence="1 2">
    <name type="scientific">Paragonimus skrjabini miyazakii</name>
    <dbReference type="NCBI Taxonomy" id="59628"/>
    <lineage>
        <taxon>Eukaryota</taxon>
        <taxon>Metazoa</taxon>
        <taxon>Spiralia</taxon>
        <taxon>Lophotrochozoa</taxon>
        <taxon>Platyhelminthes</taxon>
        <taxon>Trematoda</taxon>
        <taxon>Digenea</taxon>
        <taxon>Plagiorchiida</taxon>
        <taxon>Troglotremata</taxon>
        <taxon>Troglotrematidae</taxon>
        <taxon>Paragonimus</taxon>
    </lineage>
</organism>
<name>A0A8S9YMR3_9TREM</name>